<evidence type="ECO:0000313" key="1">
    <source>
        <dbReference type="EMBL" id="MEQ2357701.1"/>
    </source>
</evidence>
<name>A0ABV1AIY4_9FIRM</name>
<evidence type="ECO:0000313" key="2">
    <source>
        <dbReference type="Proteomes" id="UP001446032"/>
    </source>
</evidence>
<reference evidence="1 2" key="1">
    <citation type="submission" date="2024-03" db="EMBL/GenBank/DDBJ databases">
        <title>Human intestinal bacterial collection.</title>
        <authorList>
            <person name="Pauvert C."/>
            <person name="Hitch T.C.A."/>
            <person name="Clavel T."/>
        </authorList>
    </citation>
    <scope>NUCLEOTIDE SEQUENCE [LARGE SCALE GENOMIC DNA]</scope>
    <source>
        <strain evidence="1 2">CLA-AA-H95</strain>
    </source>
</reference>
<comment type="caution">
    <text evidence="1">The sequence shown here is derived from an EMBL/GenBank/DDBJ whole genome shotgun (WGS) entry which is preliminary data.</text>
</comment>
<dbReference type="Proteomes" id="UP001446032">
    <property type="component" value="Unassembled WGS sequence"/>
</dbReference>
<organism evidence="1 2">
    <name type="scientific">Blautia intestinihominis</name>
    <dbReference type="NCBI Taxonomy" id="3133152"/>
    <lineage>
        <taxon>Bacteria</taxon>
        <taxon>Bacillati</taxon>
        <taxon>Bacillota</taxon>
        <taxon>Clostridia</taxon>
        <taxon>Lachnospirales</taxon>
        <taxon>Lachnospiraceae</taxon>
        <taxon>Blautia</taxon>
    </lineage>
</organism>
<dbReference type="EMBL" id="JBBMEI010000010">
    <property type="protein sequence ID" value="MEQ2357701.1"/>
    <property type="molecule type" value="Genomic_DNA"/>
</dbReference>
<accession>A0ABV1AIY4</accession>
<proteinExistence type="predicted"/>
<protein>
    <submittedName>
        <fullName evidence="1">Molecular chaperone Hsp90</fullName>
    </submittedName>
</protein>
<gene>
    <name evidence="1" type="ORF">WMO75_04965</name>
</gene>
<dbReference type="RefSeq" id="WP_118699108.1">
    <property type="nucleotide sequence ID" value="NZ_JBBMEI010000010.1"/>
</dbReference>
<keyword evidence="2" id="KW-1185">Reference proteome</keyword>
<sequence length="115" mass="12238">MSKTIRELTEDLLAAPSACAEVKETAQNYLDAIGGENEAAAAKTFVAELEEDIMPIDGLIAFAESDMGAKVFGEEGAKNILIHAKEIKSNGAKYCDCPACAACEALLEKKDEILK</sequence>